<evidence type="ECO:0000313" key="2">
    <source>
        <dbReference type="Proteomes" id="UP000288805"/>
    </source>
</evidence>
<reference evidence="1 2" key="1">
    <citation type="journal article" date="2018" name="PLoS Genet.">
        <title>Population sequencing reveals clonal diversity and ancestral inbreeding in the grapevine cultivar Chardonnay.</title>
        <authorList>
            <person name="Roach M.J."/>
            <person name="Johnson D.L."/>
            <person name="Bohlmann J."/>
            <person name="van Vuuren H.J."/>
            <person name="Jones S.J."/>
            <person name="Pretorius I.S."/>
            <person name="Schmidt S.A."/>
            <person name="Borneman A.R."/>
        </authorList>
    </citation>
    <scope>NUCLEOTIDE SEQUENCE [LARGE SCALE GENOMIC DNA]</scope>
    <source>
        <strain evidence="2">cv. Chardonnay</strain>
        <tissue evidence="1">Leaf</tissue>
    </source>
</reference>
<dbReference type="EMBL" id="QGNW01002196">
    <property type="protein sequence ID" value="RVW23412.1"/>
    <property type="molecule type" value="Genomic_DNA"/>
</dbReference>
<sequence>MVASGLTETIDRSILWKKAREKKDGTFDEVAIPVIEKIDKLLKESEENGRSVNGSNDILVEALGTPEYSGRVRAKGKHHTPRQYFNTADRVVRDFIATSQEEQRRFQAEVLAKLSQVGVVTPHSDVRKCELAMGTKENKVGGGTIILECGPNYLVVVDVPYDASAPLPIPIPGQTTTVGAAIGYQVLWPAHLVSIHTPVLASKKGKKQTVNEVEVKSKSEKPQDIKNFEALVGLMLATSRAQPIDFPNDVFVLVSKAGMGEGSKEKVALEMKRMIAYYLDPMASQPCDDLKEIVNMAIRINPPEKKTSKREPTWVKVVCLRQPGSVECGYYVMRYMKEIIANPNQLTTKLTVFSMWIIQWLLYFD</sequence>
<name>A0A438CJP0_VITVI</name>
<comment type="caution">
    <text evidence="1">The sequence shown here is derived from an EMBL/GenBank/DDBJ whole genome shotgun (WGS) entry which is preliminary data.</text>
</comment>
<evidence type="ECO:0008006" key="3">
    <source>
        <dbReference type="Google" id="ProtNLM"/>
    </source>
</evidence>
<evidence type="ECO:0000313" key="1">
    <source>
        <dbReference type="EMBL" id="RVW23412.1"/>
    </source>
</evidence>
<dbReference type="Gene3D" id="3.40.395.10">
    <property type="entry name" value="Adenoviral Proteinase, Chain A"/>
    <property type="match status" value="1"/>
</dbReference>
<dbReference type="PANTHER" id="PTHR33018">
    <property type="entry name" value="OS10G0338966 PROTEIN-RELATED"/>
    <property type="match status" value="1"/>
</dbReference>
<organism evidence="1 2">
    <name type="scientific">Vitis vinifera</name>
    <name type="common">Grape</name>
    <dbReference type="NCBI Taxonomy" id="29760"/>
    <lineage>
        <taxon>Eukaryota</taxon>
        <taxon>Viridiplantae</taxon>
        <taxon>Streptophyta</taxon>
        <taxon>Embryophyta</taxon>
        <taxon>Tracheophyta</taxon>
        <taxon>Spermatophyta</taxon>
        <taxon>Magnoliopsida</taxon>
        <taxon>eudicotyledons</taxon>
        <taxon>Gunneridae</taxon>
        <taxon>Pentapetalae</taxon>
        <taxon>rosids</taxon>
        <taxon>Vitales</taxon>
        <taxon>Vitaceae</taxon>
        <taxon>Viteae</taxon>
        <taxon>Vitis</taxon>
    </lineage>
</organism>
<dbReference type="PANTHER" id="PTHR33018:SF31">
    <property type="entry name" value="TRANSPOSASE, PTTA_EN_SPM, PLANT"/>
    <property type="match status" value="1"/>
</dbReference>
<dbReference type="SUPFAM" id="SSF54001">
    <property type="entry name" value="Cysteine proteinases"/>
    <property type="match status" value="1"/>
</dbReference>
<dbReference type="InterPro" id="IPR038765">
    <property type="entry name" value="Papain-like_cys_pep_sf"/>
</dbReference>
<proteinExistence type="predicted"/>
<protein>
    <recommendedName>
        <fullName evidence="3">Ubiquitin-like protease family profile domain-containing protein</fullName>
    </recommendedName>
</protein>
<dbReference type="Proteomes" id="UP000288805">
    <property type="component" value="Unassembled WGS sequence"/>
</dbReference>
<dbReference type="AlphaFoldDB" id="A0A438CJP0"/>
<gene>
    <name evidence="1" type="ORF">CK203_094563</name>
</gene>
<accession>A0A438CJP0</accession>